<dbReference type="PROSITE" id="PS50893">
    <property type="entry name" value="ABC_TRANSPORTER_2"/>
    <property type="match status" value="2"/>
</dbReference>
<keyword evidence="1" id="KW-0813">Transport</keyword>
<reference evidence="6 7" key="1">
    <citation type="submission" date="2022-01" db="EMBL/GenBank/DDBJ databases">
        <title>Collection of gut derived symbiotic bacterial strains cultured from healthy donors.</title>
        <authorList>
            <person name="Lin H."/>
            <person name="Kohout C."/>
            <person name="Waligurski E."/>
            <person name="Pamer E.G."/>
        </authorList>
    </citation>
    <scope>NUCLEOTIDE SEQUENCE [LARGE SCALE GENOMIC DNA]</scope>
    <source>
        <strain evidence="6 7">DFI.3.7</strain>
    </source>
</reference>
<dbReference type="SUPFAM" id="SSF52540">
    <property type="entry name" value="P-loop containing nucleoside triphosphate hydrolases"/>
    <property type="match status" value="2"/>
</dbReference>
<dbReference type="Gene3D" id="3.40.50.300">
    <property type="entry name" value="P-loop containing nucleotide triphosphate hydrolases"/>
    <property type="match status" value="2"/>
</dbReference>
<dbReference type="InterPro" id="IPR017871">
    <property type="entry name" value="ABC_transporter-like_CS"/>
</dbReference>
<evidence type="ECO:0000256" key="2">
    <source>
        <dbReference type="ARBA" id="ARBA00022737"/>
    </source>
</evidence>
<dbReference type="InterPro" id="IPR050107">
    <property type="entry name" value="ABC_carbohydrate_import_ATPase"/>
</dbReference>
<dbReference type="InterPro" id="IPR003439">
    <property type="entry name" value="ABC_transporter-like_ATP-bd"/>
</dbReference>
<feature type="domain" description="ABC transporter" evidence="5">
    <location>
        <begin position="254"/>
        <end position="492"/>
    </location>
</feature>
<keyword evidence="2" id="KW-0677">Repeat</keyword>
<sequence length="495" mass="55333">MGNFSLSVKNVNKQFVGVQALKDVSFTAYGGEALALIGINGAGKSTMMNILAGEIKMDSGSIHINEEEIKINNQKDAAKNGISLIHQEAVVFKDLSVAENMFINQLDRYMKNGVINYPKMFETANEYLGKLGVAINPKTLVQDITIGDRQLLEIARALSQDSKIILFDEPTSSLTIEEKKRLFEIINQLKQENKIIIYITHFLDEVLEICERAVVMMDGAVTGNTKTEDATIDDFVKMMVGNSIETVVNGERTISDTPILKVKNLTRAPVVNDVNFIVQQGEILGIWGLLGSGRTEIIRAMLNLDKPQKGIVEFRGQDGKMREMRGRKLLQNVGYVTEDRHVDGLFFHTPIWKNITIPDLKKFGSFILDEKKEREAAKKQIAALEIKTPDEDVPVDKLSGGNQQKVIMARWINKQPNLFILDEPTRGVDVNAKNAIHKLIKEFSEQGGSVILISSEIEEILNLSDRVLIVKDGTFVSEVAKRQMTKQVLMEQSLC</sequence>
<evidence type="ECO:0000259" key="5">
    <source>
        <dbReference type="PROSITE" id="PS50893"/>
    </source>
</evidence>
<organism evidence="6 7">
    <name type="scientific">Intestinimonas massiliensis</name>
    <name type="common">ex Afouda et al. 2020</name>
    <dbReference type="NCBI Taxonomy" id="1673721"/>
    <lineage>
        <taxon>Bacteria</taxon>
        <taxon>Bacillati</taxon>
        <taxon>Bacillota</taxon>
        <taxon>Clostridia</taxon>
        <taxon>Eubacteriales</taxon>
        <taxon>Intestinimonas</taxon>
    </lineage>
</organism>
<evidence type="ECO:0000256" key="1">
    <source>
        <dbReference type="ARBA" id="ARBA00022448"/>
    </source>
</evidence>
<dbReference type="InterPro" id="IPR003593">
    <property type="entry name" value="AAA+_ATPase"/>
</dbReference>
<dbReference type="SMART" id="SM00382">
    <property type="entry name" value="AAA"/>
    <property type="match status" value="2"/>
</dbReference>
<evidence type="ECO:0000313" key="6">
    <source>
        <dbReference type="EMBL" id="MCG4529036.1"/>
    </source>
</evidence>
<name>A0ABS9MDZ4_9FIRM</name>
<gene>
    <name evidence="6" type="ORF">L0P79_18540</name>
</gene>
<feature type="domain" description="ABC transporter" evidence="5">
    <location>
        <begin position="6"/>
        <end position="243"/>
    </location>
</feature>
<dbReference type="PROSITE" id="PS00211">
    <property type="entry name" value="ABC_TRANSPORTER_1"/>
    <property type="match status" value="1"/>
</dbReference>
<dbReference type="InterPro" id="IPR027417">
    <property type="entry name" value="P-loop_NTPase"/>
</dbReference>
<dbReference type="EMBL" id="JAKNJB010000056">
    <property type="protein sequence ID" value="MCG4529036.1"/>
    <property type="molecule type" value="Genomic_DNA"/>
</dbReference>
<proteinExistence type="predicted"/>
<dbReference type="GO" id="GO:0005524">
    <property type="term" value="F:ATP binding"/>
    <property type="evidence" value="ECO:0007669"/>
    <property type="project" value="UniProtKB-KW"/>
</dbReference>
<dbReference type="PANTHER" id="PTHR43790:SF9">
    <property type="entry name" value="GALACTOFURANOSE TRANSPORTER ATP-BINDING PROTEIN YTFR"/>
    <property type="match status" value="1"/>
</dbReference>
<evidence type="ECO:0000256" key="3">
    <source>
        <dbReference type="ARBA" id="ARBA00022741"/>
    </source>
</evidence>
<comment type="caution">
    <text evidence="6">The sequence shown here is derived from an EMBL/GenBank/DDBJ whole genome shotgun (WGS) entry which is preliminary data.</text>
</comment>
<keyword evidence="4 6" id="KW-0067">ATP-binding</keyword>
<accession>A0ABS9MDZ4</accession>
<protein>
    <submittedName>
        <fullName evidence="6">Sugar ABC transporter ATP-binding protein</fullName>
    </submittedName>
</protein>
<dbReference type="CDD" id="cd03216">
    <property type="entry name" value="ABC_Carb_Monos_I"/>
    <property type="match status" value="1"/>
</dbReference>
<dbReference type="RefSeq" id="WP_238075243.1">
    <property type="nucleotide sequence ID" value="NZ_JAKNJB010000056.1"/>
</dbReference>
<dbReference type="CDD" id="cd03215">
    <property type="entry name" value="ABC_Carb_Monos_II"/>
    <property type="match status" value="1"/>
</dbReference>
<keyword evidence="7" id="KW-1185">Reference proteome</keyword>
<dbReference type="PANTHER" id="PTHR43790">
    <property type="entry name" value="CARBOHYDRATE TRANSPORT ATP-BINDING PROTEIN MG119-RELATED"/>
    <property type="match status" value="1"/>
</dbReference>
<keyword evidence="3" id="KW-0547">Nucleotide-binding</keyword>
<evidence type="ECO:0000313" key="7">
    <source>
        <dbReference type="Proteomes" id="UP001200313"/>
    </source>
</evidence>
<dbReference type="Proteomes" id="UP001200313">
    <property type="component" value="Unassembled WGS sequence"/>
</dbReference>
<evidence type="ECO:0000256" key="4">
    <source>
        <dbReference type="ARBA" id="ARBA00022840"/>
    </source>
</evidence>
<dbReference type="Pfam" id="PF00005">
    <property type="entry name" value="ABC_tran"/>
    <property type="match status" value="2"/>
</dbReference>